<feature type="region of interest" description="Disordered" evidence="1">
    <location>
        <begin position="2104"/>
        <end position="2136"/>
    </location>
</feature>
<feature type="compositionally biased region" description="Basic and acidic residues" evidence="1">
    <location>
        <begin position="647"/>
        <end position="659"/>
    </location>
</feature>
<dbReference type="GO" id="GO:0060294">
    <property type="term" value="P:cilium movement involved in cell motility"/>
    <property type="evidence" value="ECO:0007669"/>
    <property type="project" value="InterPro"/>
</dbReference>
<dbReference type="InterPro" id="IPR057466">
    <property type="entry name" value="CFAP46_TPR"/>
</dbReference>
<feature type="compositionally biased region" description="Basic and acidic residues" evidence="1">
    <location>
        <begin position="2747"/>
        <end position="2760"/>
    </location>
</feature>
<feature type="compositionally biased region" description="Acidic residues" evidence="1">
    <location>
        <begin position="2762"/>
        <end position="2774"/>
    </location>
</feature>
<evidence type="ECO:0008006" key="4">
    <source>
        <dbReference type="Google" id="ProtNLM"/>
    </source>
</evidence>
<gene>
    <name evidence="2" type="ORF">PMEA_00009748</name>
</gene>
<feature type="region of interest" description="Disordered" evidence="1">
    <location>
        <begin position="551"/>
        <end position="570"/>
    </location>
</feature>
<accession>A0AAU9WQJ9</accession>
<feature type="compositionally biased region" description="Polar residues" evidence="1">
    <location>
        <begin position="2124"/>
        <end position="2135"/>
    </location>
</feature>
<reference evidence="2 3" key="1">
    <citation type="submission" date="2022-05" db="EMBL/GenBank/DDBJ databases">
        <authorList>
            <consortium name="Genoscope - CEA"/>
            <person name="William W."/>
        </authorList>
    </citation>
    <scope>NUCLEOTIDE SEQUENCE [LARGE SCALE GENOMIC DNA]</scope>
</reference>
<dbReference type="GO" id="GO:0035082">
    <property type="term" value="P:axoneme assembly"/>
    <property type="evidence" value="ECO:0007669"/>
    <property type="project" value="InterPro"/>
</dbReference>
<protein>
    <recommendedName>
        <fullName evidence="4">Cilia- and flagella-associated protein 46</fullName>
    </recommendedName>
</protein>
<feature type="compositionally biased region" description="Basic and acidic residues" evidence="1">
    <location>
        <begin position="2104"/>
        <end position="2117"/>
    </location>
</feature>
<proteinExistence type="predicted"/>
<evidence type="ECO:0000313" key="2">
    <source>
        <dbReference type="EMBL" id="CAH3122700.1"/>
    </source>
</evidence>
<evidence type="ECO:0000313" key="3">
    <source>
        <dbReference type="Proteomes" id="UP001159428"/>
    </source>
</evidence>
<feature type="region of interest" description="Disordered" evidence="1">
    <location>
        <begin position="640"/>
        <end position="669"/>
    </location>
</feature>
<feature type="region of interest" description="Disordered" evidence="1">
    <location>
        <begin position="852"/>
        <end position="898"/>
    </location>
</feature>
<feature type="compositionally biased region" description="Acidic residues" evidence="1">
    <location>
        <begin position="1161"/>
        <end position="1171"/>
    </location>
</feature>
<organism evidence="2 3">
    <name type="scientific">Pocillopora meandrina</name>
    <dbReference type="NCBI Taxonomy" id="46732"/>
    <lineage>
        <taxon>Eukaryota</taxon>
        <taxon>Metazoa</taxon>
        <taxon>Cnidaria</taxon>
        <taxon>Anthozoa</taxon>
        <taxon>Hexacorallia</taxon>
        <taxon>Scleractinia</taxon>
        <taxon>Astrocoeniina</taxon>
        <taxon>Pocilloporidae</taxon>
        <taxon>Pocillopora</taxon>
    </lineage>
</organism>
<comment type="caution">
    <text evidence="2">The sequence shown here is derived from an EMBL/GenBank/DDBJ whole genome shotgun (WGS) entry which is preliminary data.</text>
</comment>
<dbReference type="PANTHER" id="PTHR15977">
    <property type="entry name" value="CILIA- AND FLAGELLA-ASSOCIATED PROTEIN 46"/>
    <property type="match status" value="1"/>
</dbReference>
<dbReference type="PANTHER" id="PTHR15977:SF15">
    <property type="entry name" value="CILIA- AND FLAGELLA-ASSOCIATED PROTEIN 46"/>
    <property type="match status" value="1"/>
</dbReference>
<dbReference type="Pfam" id="PF25439">
    <property type="entry name" value="TPR_CFAP46_N"/>
    <property type="match status" value="1"/>
</dbReference>
<sequence>MDSNIRKLVHAASQDNDESALFEAYSKLKKERQSSDDKIDAVSSDLFVLCAEAAQKHGQFDVMDDCVKMFFQKTPPSNQFLCRAYLCQAQLNAPTSSKNPEQLDKAVESLLKAINFAKKNVRYYFLVYNASVLYWQFCRPFLKPNYRQYLAKSLHQVVKALDDIDDKDYGWRAQLMIALIECHVDAGRKEDATQISIATLAFTKSNVPSLYTTVLGLQVRHRLIDLSKASKEARASNELYMFYKIQRLRTLIEADEKVDIEQELNKIYKSIVKGVDATDRASTAMSTSTSTSKASSPYVVGSNDRIPLLIELARLCLEHDRHDLASDCIENLKGGTSETLLEIEFMKCELMVQSLGKKKENYSKSVVEASILLKKHRRRIQAIRKLEQCIMTAVRTGNPNIIQTGCVTMWNLTLPLLQSNLRHHVRKPLTLAAQALEDIDSLLVLLRCQMHTELAKCEEAEDQLEYAVTHLRKALELDDSGQYGDRLRTALTRLQLRATLYKTPERPEDLAAMIIEQARASDDSSTVRMKRASLVKAGEALSPDAFMHVLDSESNTKDPSTGKGPPTALGRLAGRAKQFEKGVSKAAGHLKRLGDESDQERVRIWADLAKTARKQQVWDVARVAARFCLLYDDNRWSKRQCTSTSEKNGEGNTERDDPTGSKSPLPGEVGGRLDATGMKLLYPEGMTAFTVEQDLLRTLAEVRFIFAEALVQLLRTEGVQLGDKPVPPEDTIKLRPKRYGDQLVNFDDMPEWVSYCNWISSLSNEVIYSFQRAAEIGVELKESWLVCNSAVYLWNYATHMLSQGRHKEVIPIFSPVLEAVKLTGHAGETILLCQICNAIAQGYMQPWIPALPTPPTASATPSKDKSEKTEKVKGRQSGKGSKGGQSKGSLQTVTIDPEATPDLKQALDVLEYALNTTNGQEPKNLVPIGARHPLITSWVFCKQMLNQQMAKNLGHDDENPHSQGPMCRALCAVEMLSLQNNGLPEFTGTYPTLAETVKMVDGCQWSDGLVELQMWSRLSVLAFNADNHSQVLHCGQRAVEFADSDKCLAKRQPKKPDSTFQHKLVVEQEMLYYASVVMGQSLMKNMQGKNEIRRDALVCFVNACRFGQKAGNYDLVIAAARHYWNAIKPFIVEPIERELLKEPMEAVLECIAAVAANEVGKEDDDEDEETESSSPEKKPTKKPVSSKIEKEKKTKDKTGGDKKKEKDKDKDKGKPGDKTGSKGVKTEKQDSKESKLGVEQEEKPPAIPSAYDEDLMLRAAMYGVLFQAYADKGEWEQGLRAMDQAVKDMPRTSHRLLIFKHRVITKAKLGRNVVFDMGKFKNEKEDAIAAMWRHVALNSKAPEDQLSAYQNAIEALENPESDWQKVDYLMEFGEWLFVNEYPVEDALDQFLWASDILLNKTSNIENKQDDHNDVRSESGSEIDASKYVPGEHRSVIGVRPSEVTVQVQDIIDIRQLETLMRLHVMLAQVAGNSSPHSRDYVLLAYAFLHRIWQVSISSAERIQKEGGKPGEIAQSKKGKDKGKEAKESQTKVDKSTVKTLFPSTIEGWATFELSEKLQEYFKCDITGTMINKATFLKPMLSLYYMQALFRDLRDLGYHQLALPVVAMQQLIADLVFDNSQLKKLVHLRALELCQELNLPSGVAYHEKCAGRMLLTEQEQAKSREEIEMWKEKQRQVKAEEEKSKNNKSVMSEARASNLVIRPQAPSAADIVEEESWNKHKWVISDVCYRELWTEQAEILIRQGQFLPARQLLSEANLSARAFDDKRTLANILVQLSVMALAESNWGQATSLLLEAQKLHGDQRFWLATTLLLCEASLAKVDKNSTMLNTPDPPAKDRARNILLRARNVFRDLAEDNPNKANMAEYIEAVLAARLGTLLSDHAVNDPHLRKQEYARKDLIIACKHLSRAAEKLSTLGRKREAVKVMLKLVAIKRAFAEDSITPEERQDNLLEAFDILKTAVSLSNAVLHDVQSVSSLSELRNLSLPVQREAVDAKLVISKLMVDMLKLFSSEDRGKRELETQKGSIEKMIDDYVGVEPPPTEKQRKWREVTRTLAEDTLMQLSMAHGLTGNVAYLRAKTLYILGCCLGVLAAHTAPDSDTQWKELELSHDEPEEDRAAKPLNPTVEESATGDQGTGDTEIEAFPNPSREFIKLTNQALQLNAEFSTSKRYLSQAVECLSQCVQMGLKHGFKDIVCEAARELVDSIGAHDPLTSSQYLALFQSCHASQVLEGVLRRVQQDPSVSRQAALLHQRKLLTNMEFLSDTSSSILASNSNHLADCEAWRRLTITRSHLELTREFSSMSTQFVVLQHSPDRCYLYGAVLDKGRSPIPSGKANKQASTLPVPSKAMITRAAVSAVELEQLIEEFSQFKSDTASELMRQTYVRNQQEQRRKMLAKLEDNSLQAESQELLPIDSSFAEKESQLESHFRDVVAAVEAYLDPILTKLHPALNPDAVSESVVLLADEWLLQLPLEALKTFAVPQITSISRDFSLQFHYHRVHPAERPESTTKVTGKMGKKPDKAKSDKPSTAKSGQKSEKKGGKEVGTGVPKEGPVVDFNGIRYIVDPYNECDEEGDDNPCKVINDAVAKYKNFTAKWNGITGSDHLPSVGEFQHFLSESTGFIFYGTERYLGCLPPNMLAPINVTDCLLVLLLDLVQTSQSFLRQGKDDATKAVGELWLERPLETAMLLSLVGVAGVVSNQWHCQLSDNKQKLDTYLSGMLEASKTVGQAVRGLAQFPKQPDVVPETDAASDRGSKSGRHVDIEGTGDEQTAVEEEGTGGKEERNKPLSFSRHWFNTVLYGAPTLLLNPPKGL</sequence>
<feature type="compositionally biased region" description="Basic and acidic residues" evidence="1">
    <location>
        <begin position="862"/>
        <end position="873"/>
    </location>
</feature>
<feature type="region of interest" description="Disordered" evidence="1">
    <location>
        <begin position="2499"/>
        <end position="2546"/>
    </location>
</feature>
<feature type="compositionally biased region" description="Basic and acidic residues" evidence="1">
    <location>
        <begin position="1187"/>
        <end position="1244"/>
    </location>
</feature>
<feature type="region of interest" description="Disordered" evidence="1">
    <location>
        <begin position="2735"/>
        <end position="2783"/>
    </location>
</feature>
<dbReference type="EMBL" id="CALNXJ010000019">
    <property type="protein sequence ID" value="CAH3122700.1"/>
    <property type="molecule type" value="Genomic_DNA"/>
</dbReference>
<feature type="compositionally biased region" description="Basic and acidic residues" evidence="1">
    <location>
        <begin position="1521"/>
        <end position="1530"/>
    </location>
</feature>
<feature type="region of interest" description="Disordered" evidence="1">
    <location>
        <begin position="1158"/>
        <end position="1249"/>
    </location>
</feature>
<keyword evidence="3" id="KW-1185">Reference proteome</keyword>
<dbReference type="InterPro" id="IPR039586">
    <property type="entry name" value="CFAP46"/>
</dbReference>
<name>A0AAU9WQJ9_9CNID</name>
<feature type="compositionally biased region" description="Basic and acidic residues" evidence="1">
    <location>
        <begin position="2515"/>
        <end position="2540"/>
    </location>
</feature>
<feature type="region of interest" description="Disordered" evidence="1">
    <location>
        <begin position="1503"/>
        <end position="1530"/>
    </location>
</feature>
<evidence type="ECO:0000256" key="1">
    <source>
        <dbReference type="SAM" id="MobiDB-lite"/>
    </source>
</evidence>
<dbReference type="Proteomes" id="UP001159428">
    <property type="component" value="Unassembled WGS sequence"/>
</dbReference>